<protein>
    <submittedName>
        <fullName evidence="2">Uncharacterized protein</fullName>
    </submittedName>
</protein>
<dbReference type="AlphaFoldDB" id="A0A6F8YLE7"/>
<dbReference type="KEGG" id="psuu:Psuf_042100"/>
<proteinExistence type="predicted"/>
<keyword evidence="1" id="KW-1133">Transmembrane helix</keyword>
<reference evidence="2 3" key="2">
    <citation type="submission" date="2020-03" db="EMBL/GenBank/DDBJ databases">
        <authorList>
            <person name="Ichikawa N."/>
            <person name="Kimura A."/>
            <person name="Kitahashi Y."/>
            <person name="Uohara A."/>
        </authorList>
    </citation>
    <scope>NUCLEOTIDE SEQUENCE [LARGE SCALE GENOMIC DNA]</scope>
    <source>
        <strain evidence="2 3">NBRC 105367</strain>
    </source>
</reference>
<evidence type="ECO:0000313" key="3">
    <source>
        <dbReference type="Proteomes" id="UP000503011"/>
    </source>
</evidence>
<reference evidence="2 3" key="1">
    <citation type="submission" date="2020-03" db="EMBL/GenBank/DDBJ databases">
        <title>Whole genome shotgun sequence of Phytohabitans suffuscus NBRC 105367.</title>
        <authorList>
            <person name="Komaki H."/>
            <person name="Tamura T."/>
        </authorList>
    </citation>
    <scope>NUCLEOTIDE SEQUENCE [LARGE SCALE GENOMIC DNA]</scope>
    <source>
        <strain evidence="2 3">NBRC 105367</strain>
    </source>
</reference>
<gene>
    <name evidence="2" type="ORF">Psuf_042100</name>
</gene>
<accession>A0A6F8YLE7</accession>
<dbReference type="EMBL" id="AP022871">
    <property type="protein sequence ID" value="BCB86897.1"/>
    <property type="molecule type" value="Genomic_DNA"/>
</dbReference>
<organism evidence="2 3">
    <name type="scientific">Phytohabitans suffuscus</name>
    <dbReference type="NCBI Taxonomy" id="624315"/>
    <lineage>
        <taxon>Bacteria</taxon>
        <taxon>Bacillati</taxon>
        <taxon>Actinomycetota</taxon>
        <taxon>Actinomycetes</taxon>
        <taxon>Micromonosporales</taxon>
        <taxon>Micromonosporaceae</taxon>
    </lineage>
</organism>
<keyword evidence="1" id="KW-0812">Transmembrane</keyword>
<dbReference type="RefSeq" id="WP_173158568.1">
    <property type="nucleotide sequence ID" value="NZ_AP022871.1"/>
</dbReference>
<feature type="transmembrane region" description="Helical" evidence="1">
    <location>
        <begin position="27"/>
        <end position="49"/>
    </location>
</feature>
<evidence type="ECO:0000256" key="1">
    <source>
        <dbReference type="SAM" id="Phobius"/>
    </source>
</evidence>
<keyword evidence="1" id="KW-0472">Membrane</keyword>
<evidence type="ECO:0000313" key="2">
    <source>
        <dbReference type="EMBL" id="BCB86897.1"/>
    </source>
</evidence>
<keyword evidence="3" id="KW-1185">Reference proteome</keyword>
<sequence length="214" mass="23519">MSTRGGESGLGSLGTELIDWHNLLQGALGSICGSLLGVLGAYALAVWTLRGQLKADRQLLREQEGVSAAGRAKAYLDEISRALFDLLLHVSANGHGRSRADASRAALLESVNRLKAVQPELSVQLPELIACQLRTLPATLTWLTISLLGEERSASSEVEQRYKLVLGILDDLDQYRRDPLNTIKRLRRRRRRGRFKNAVGGGIRSIRRKSPADD</sequence>
<dbReference type="Proteomes" id="UP000503011">
    <property type="component" value="Chromosome"/>
</dbReference>
<name>A0A6F8YLE7_9ACTN</name>